<gene>
    <name evidence="1" type="ORF">FHR70_001650</name>
</gene>
<name>A0A7W4VK49_9HYPH</name>
<evidence type="ECO:0000313" key="1">
    <source>
        <dbReference type="EMBL" id="MBB3018596.1"/>
    </source>
</evidence>
<comment type="caution">
    <text evidence="1">The sequence shown here is derived from an EMBL/GenBank/DDBJ whole genome shotgun (WGS) entry which is preliminary data.</text>
</comment>
<organism evidence="1 2">
    <name type="scientific">Microvirga lupini</name>
    <dbReference type="NCBI Taxonomy" id="420324"/>
    <lineage>
        <taxon>Bacteria</taxon>
        <taxon>Pseudomonadati</taxon>
        <taxon>Pseudomonadota</taxon>
        <taxon>Alphaproteobacteria</taxon>
        <taxon>Hyphomicrobiales</taxon>
        <taxon>Methylobacteriaceae</taxon>
        <taxon>Microvirga</taxon>
    </lineage>
</organism>
<keyword evidence="2" id="KW-1185">Reference proteome</keyword>
<proteinExistence type="predicted"/>
<dbReference type="AlphaFoldDB" id="A0A7W4VK49"/>
<evidence type="ECO:0000313" key="2">
    <source>
        <dbReference type="Proteomes" id="UP000532010"/>
    </source>
</evidence>
<accession>A0A7W4VK49</accession>
<sequence>MQRDLYVVSGLPREPFDLIPMFFRIIAVYKHCNLDRLEGASLAV</sequence>
<reference evidence="1 2" key="1">
    <citation type="submission" date="2020-08" db="EMBL/GenBank/DDBJ databases">
        <title>The Agave Microbiome: Exploring the role of microbial communities in plant adaptations to desert environments.</title>
        <authorList>
            <person name="Partida-Martinez L.P."/>
        </authorList>
    </citation>
    <scope>NUCLEOTIDE SEQUENCE [LARGE SCALE GENOMIC DNA]</scope>
    <source>
        <strain evidence="1 2">AT3.9</strain>
    </source>
</reference>
<protein>
    <submittedName>
        <fullName evidence="1">Uncharacterized protein</fullName>
    </submittedName>
</protein>
<dbReference type="Proteomes" id="UP000532010">
    <property type="component" value="Unassembled WGS sequence"/>
</dbReference>
<dbReference type="EMBL" id="JACHWB010000002">
    <property type="protein sequence ID" value="MBB3018596.1"/>
    <property type="molecule type" value="Genomic_DNA"/>
</dbReference>
<dbReference type="RefSeq" id="WP_281381302.1">
    <property type="nucleotide sequence ID" value="NZ_JACHWB010000002.1"/>
</dbReference>